<accession>A0A345RND1</accession>
<proteinExistence type="predicted"/>
<evidence type="ECO:0000313" key="2">
    <source>
        <dbReference type="EMBL" id="AXI60797.1"/>
    </source>
</evidence>
<feature type="transmembrane region" description="Helical" evidence="1">
    <location>
        <begin position="212"/>
        <end position="230"/>
    </location>
</feature>
<evidence type="ECO:0000256" key="1">
    <source>
        <dbReference type="SAM" id="Phobius"/>
    </source>
</evidence>
<keyword evidence="1" id="KW-1133">Transmembrane helix</keyword>
<dbReference type="RefSeq" id="WP_114882064.1">
    <property type="nucleotide sequence ID" value="NZ_CP029608.1"/>
</dbReference>
<feature type="transmembrane region" description="Helical" evidence="1">
    <location>
        <begin position="144"/>
        <end position="161"/>
    </location>
</feature>
<keyword evidence="3" id="KW-1185">Reference proteome</keyword>
<feature type="transmembrane region" description="Helical" evidence="1">
    <location>
        <begin position="242"/>
        <end position="259"/>
    </location>
</feature>
<sequence>MNAPIQDASNQSTDSLETVKQQIREFMKSLFSEEKRKAYYAMSTITGLLIYFIYFSHINYTPRISLTDSVILLFSALIIGVGFSLVVAGLFILPSLAWKDLLEKDLPDEQPKRLKYIFINQGIALFFLINLALGAALYSEYRTYFIIALVATGLLWFLIIFSKGEKPLRNTIALLLNTFVMSICTLMVINIALHGVENIGDAEVKETTARMYVFFSLLIILAINVFFASFKKTGAIETTLSALGLLFVIFVATQSLATIPKGVMHILGLGSFRAEEIVMKNELCDYFKKLDEKQIKTITPQTCSLTNPWILWKGEDAALIMIKNIKYQIDKKDIKIISYKSFDFNSPSQNEKKKETEKEG</sequence>
<gene>
    <name evidence="2" type="ORF">DLD99_10025</name>
</gene>
<keyword evidence="1" id="KW-0472">Membrane</keyword>
<feature type="transmembrane region" description="Helical" evidence="1">
    <location>
        <begin position="70"/>
        <end position="93"/>
    </location>
</feature>
<keyword evidence="1" id="KW-0812">Transmembrane</keyword>
<protein>
    <submittedName>
        <fullName evidence="2">Uncharacterized protein</fullName>
    </submittedName>
</protein>
<dbReference type="KEGG" id="pke:DLD99_10025"/>
<organism evidence="2 3">
    <name type="scientific">Pseudomonas kribbensis</name>
    <dbReference type="NCBI Taxonomy" id="1628086"/>
    <lineage>
        <taxon>Bacteria</taxon>
        <taxon>Pseudomonadati</taxon>
        <taxon>Pseudomonadota</taxon>
        <taxon>Gammaproteobacteria</taxon>
        <taxon>Pseudomonadales</taxon>
        <taxon>Pseudomonadaceae</taxon>
        <taxon>Pseudomonas</taxon>
    </lineage>
</organism>
<name>A0A345RND1_9PSED</name>
<reference evidence="2 3" key="1">
    <citation type="submission" date="2018-05" db="EMBL/GenBank/DDBJ databases">
        <title>Complete genome sequence of Pseudomonas kribbensis 46-2(T).</title>
        <authorList>
            <person name="Jeong H."/>
            <person name="Lee S.-G."/>
            <person name="Rha E."/>
            <person name="Kim H."/>
        </authorList>
    </citation>
    <scope>NUCLEOTIDE SEQUENCE [LARGE SCALE GENOMIC DNA]</scope>
    <source>
        <strain evidence="2 3">46-2</strain>
    </source>
</reference>
<feature type="transmembrane region" description="Helical" evidence="1">
    <location>
        <begin position="38"/>
        <end position="58"/>
    </location>
</feature>
<evidence type="ECO:0000313" key="3">
    <source>
        <dbReference type="Proteomes" id="UP000253720"/>
    </source>
</evidence>
<dbReference type="AlphaFoldDB" id="A0A345RND1"/>
<feature type="transmembrane region" description="Helical" evidence="1">
    <location>
        <begin position="173"/>
        <end position="192"/>
    </location>
</feature>
<feature type="transmembrane region" description="Helical" evidence="1">
    <location>
        <begin position="114"/>
        <end position="138"/>
    </location>
</feature>
<dbReference type="EMBL" id="CP029608">
    <property type="protein sequence ID" value="AXI60797.1"/>
    <property type="molecule type" value="Genomic_DNA"/>
</dbReference>
<dbReference type="Proteomes" id="UP000253720">
    <property type="component" value="Chromosome"/>
</dbReference>